<dbReference type="RefSeq" id="WP_025220121.1">
    <property type="nucleotide sequence ID" value="NZ_CP006837.1"/>
</dbReference>
<proteinExistence type="predicted"/>
<keyword evidence="3" id="KW-1185">Reference proteome</keyword>
<gene>
    <name evidence="2" type="ORF">FC752_06090</name>
</gene>
<dbReference type="Proteomes" id="UP000308539">
    <property type="component" value="Unassembled WGS sequence"/>
</dbReference>
<evidence type="ECO:0000256" key="1">
    <source>
        <dbReference type="SAM" id="MobiDB-lite"/>
    </source>
</evidence>
<evidence type="ECO:0000313" key="3">
    <source>
        <dbReference type="Proteomes" id="UP000308539"/>
    </source>
</evidence>
<feature type="compositionally biased region" description="Polar residues" evidence="1">
    <location>
        <begin position="129"/>
        <end position="140"/>
    </location>
</feature>
<protein>
    <submittedName>
        <fullName evidence="2">HTH domain-containing protein</fullName>
    </submittedName>
</protein>
<evidence type="ECO:0000313" key="2">
    <source>
        <dbReference type="EMBL" id="TKI66131.1"/>
    </source>
</evidence>
<dbReference type="EMBL" id="SZPV01000013">
    <property type="protein sequence ID" value="TKI66131.1"/>
    <property type="molecule type" value="Genomic_DNA"/>
</dbReference>
<comment type="caution">
    <text evidence="2">The sequence shown here is derived from an EMBL/GenBank/DDBJ whole genome shotgun (WGS) entry which is preliminary data.</text>
</comment>
<dbReference type="SUPFAM" id="SSF46785">
    <property type="entry name" value="Winged helix' DNA-binding domain"/>
    <property type="match status" value="1"/>
</dbReference>
<dbReference type="InterPro" id="IPR036388">
    <property type="entry name" value="WH-like_DNA-bd_sf"/>
</dbReference>
<accession>A0ABY2TGK4</accession>
<dbReference type="Gene3D" id="1.10.10.10">
    <property type="entry name" value="Winged helix-like DNA-binding domain superfamily/Winged helix DNA-binding domain"/>
    <property type="match status" value="1"/>
</dbReference>
<name>A0ABY2TGK4_9BACI</name>
<dbReference type="Pfam" id="PF13730">
    <property type="entry name" value="HTH_36"/>
    <property type="match status" value="1"/>
</dbReference>
<sequence length="298" mass="33561">MAFEYLAQYTTFDSVADMDKSVEDHMAVHYYDLTESERAIVYKLASHSLEHTGACHLKASTIADALEISTKTVYRGIKKLESLGIIKKETTVKGKGGQGASIYIILPYNVSPSMSDRSKAEKPCESNVCRPQSENQPSSSFNLLSSKQANNIMSLGNELALQAEKKKEYMNEYQVMLFDFMNSLPLADNLKDEMHKVVLATQVQSVPDFIKAKNVLFKIAMDIKEGTLTVASTLRAVFVGAYNKVVVRSNSKLYKSSSIEETPYKERPVPFYNWLNERDSLPQSMVHSEPSLVNWLEW</sequence>
<dbReference type="InterPro" id="IPR036390">
    <property type="entry name" value="WH_DNA-bd_sf"/>
</dbReference>
<reference evidence="2 3" key="1">
    <citation type="submission" date="2019-04" db="EMBL/GenBank/DDBJ databases">
        <title>Lysinibacillus genome sequencing.</title>
        <authorList>
            <person name="Dunlap C."/>
        </authorList>
    </citation>
    <scope>NUCLEOTIDE SEQUENCE [LARGE SCALE GENOMIC DNA]</scope>
    <source>
        <strain evidence="2 3">NBRC 109424</strain>
    </source>
</reference>
<organism evidence="2 3">
    <name type="scientific">Lysinibacillus varians</name>
    <dbReference type="NCBI Taxonomy" id="1145276"/>
    <lineage>
        <taxon>Bacteria</taxon>
        <taxon>Bacillati</taxon>
        <taxon>Bacillota</taxon>
        <taxon>Bacilli</taxon>
        <taxon>Bacillales</taxon>
        <taxon>Bacillaceae</taxon>
        <taxon>Lysinibacillus</taxon>
    </lineage>
</organism>
<feature type="region of interest" description="Disordered" evidence="1">
    <location>
        <begin position="116"/>
        <end position="140"/>
    </location>
</feature>